<reference evidence="9 10" key="1">
    <citation type="submission" date="2015-12" db="EMBL/GenBank/DDBJ databases">
        <title>Dictyostelia acquired genes for synthesis and detection of signals that induce cell-type specialization by lateral gene transfer from prokaryotes.</title>
        <authorList>
            <person name="Gloeckner G."/>
            <person name="Schaap P."/>
        </authorList>
    </citation>
    <scope>NUCLEOTIDE SEQUENCE [LARGE SCALE GENOMIC DNA]</scope>
    <source>
        <strain evidence="9 10">TK</strain>
    </source>
</reference>
<evidence type="ECO:0000256" key="3">
    <source>
        <dbReference type="ARBA" id="ARBA00023015"/>
    </source>
</evidence>
<evidence type="ECO:0000256" key="4">
    <source>
        <dbReference type="ARBA" id="ARBA00023159"/>
    </source>
</evidence>
<dbReference type="GO" id="GO:0006355">
    <property type="term" value="P:regulation of DNA-templated transcription"/>
    <property type="evidence" value="ECO:0007669"/>
    <property type="project" value="InterPro"/>
</dbReference>
<dbReference type="OrthoDB" id="10257739at2759"/>
<comment type="similarity">
    <text evidence="2 7">Belongs to the Mediator complex subunit 31 family.</text>
</comment>
<dbReference type="InterPro" id="IPR038089">
    <property type="entry name" value="Med31_sf"/>
</dbReference>
<sequence length="154" mass="18926">MSENVNNNNNINPPTEGGEEEEANSLRFIMELEFVQCLSNPKYLNFLAQNRYFQDKAFINYLSYLLYWKKPKYAKYIVYPQCLYFLDLIQEERFRQELNHFQSAEFIHQQQFYHWQYYRNNRMAIKEEQQQQQQQNQPENQDQQIPPLQPQPIQ</sequence>
<keyword evidence="5 7" id="KW-0804">Transcription</keyword>
<dbReference type="Proteomes" id="UP000076078">
    <property type="component" value="Unassembled WGS sequence"/>
</dbReference>
<dbReference type="STRING" id="361077.A0A151ZRQ8"/>
<dbReference type="Gene3D" id="1.10.10.1340">
    <property type="entry name" value="Mediator of RNA polymerase II, submodule Med31 (Soh1)"/>
    <property type="match status" value="1"/>
</dbReference>
<feature type="region of interest" description="Disordered" evidence="8">
    <location>
        <begin position="126"/>
        <end position="154"/>
    </location>
</feature>
<dbReference type="InParanoid" id="A0A151ZRQ8"/>
<dbReference type="EMBL" id="LODT01000021">
    <property type="protein sequence ID" value="KYQ96711.1"/>
    <property type="molecule type" value="Genomic_DNA"/>
</dbReference>
<keyword evidence="10" id="KW-1185">Reference proteome</keyword>
<keyword evidence="3 7" id="KW-0805">Transcription regulation</keyword>
<evidence type="ECO:0000256" key="2">
    <source>
        <dbReference type="ARBA" id="ARBA00006378"/>
    </source>
</evidence>
<evidence type="ECO:0000256" key="6">
    <source>
        <dbReference type="ARBA" id="ARBA00023242"/>
    </source>
</evidence>
<evidence type="ECO:0000256" key="1">
    <source>
        <dbReference type="ARBA" id="ARBA00004123"/>
    </source>
</evidence>
<comment type="caution">
    <text evidence="9">The sequence shown here is derived from an EMBL/GenBank/DDBJ whole genome shotgun (WGS) entry which is preliminary data.</text>
</comment>
<gene>
    <name evidence="9" type="ORF">DLAC_04004</name>
</gene>
<proteinExistence type="inferred from homology"/>
<dbReference type="PANTHER" id="PTHR13186">
    <property type="entry name" value="MEDIATOR OF RNA POLYMERASE II TRANSCRIPTION SUBUNIT 31"/>
    <property type="match status" value="1"/>
</dbReference>
<dbReference type="FunCoup" id="A0A151ZRQ8">
    <property type="interactions" value="271"/>
</dbReference>
<comment type="function">
    <text evidence="7">Component of the Mediator complex, a coactivator involved in the regulated transcription of nearly all RNA polymerase II-dependent genes. Mediator functions as a bridge to convey information from gene-specific regulatory proteins to the basal RNA polymerase II transcription machinery. Mediator is recruited to promoters by direct interactions with regulatory proteins and serves as a scaffold for the assembly of a functional preinitiation complex with RNA polymerase II and the general transcription factors.</text>
</comment>
<dbReference type="InterPro" id="IPR008831">
    <property type="entry name" value="Mediator_Med31"/>
</dbReference>
<accession>A0A151ZRQ8</accession>
<evidence type="ECO:0000313" key="9">
    <source>
        <dbReference type="EMBL" id="KYQ96711.1"/>
    </source>
</evidence>
<dbReference type="GO" id="GO:0003712">
    <property type="term" value="F:transcription coregulator activity"/>
    <property type="evidence" value="ECO:0007669"/>
    <property type="project" value="InterPro"/>
</dbReference>
<evidence type="ECO:0000313" key="10">
    <source>
        <dbReference type="Proteomes" id="UP000076078"/>
    </source>
</evidence>
<feature type="compositionally biased region" description="Low complexity" evidence="8">
    <location>
        <begin position="130"/>
        <end position="146"/>
    </location>
</feature>
<organism evidence="9 10">
    <name type="scientific">Tieghemostelium lacteum</name>
    <name type="common">Slime mold</name>
    <name type="synonym">Dictyostelium lacteum</name>
    <dbReference type="NCBI Taxonomy" id="361077"/>
    <lineage>
        <taxon>Eukaryota</taxon>
        <taxon>Amoebozoa</taxon>
        <taxon>Evosea</taxon>
        <taxon>Eumycetozoa</taxon>
        <taxon>Dictyostelia</taxon>
        <taxon>Dictyosteliales</taxon>
        <taxon>Raperosteliaceae</taxon>
        <taxon>Tieghemostelium</taxon>
    </lineage>
</organism>
<dbReference type="OMA" id="QGILNQP"/>
<keyword evidence="6 7" id="KW-0539">Nucleus</keyword>
<evidence type="ECO:0000256" key="8">
    <source>
        <dbReference type="SAM" id="MobiDB-lite"/>
    </source>
</evidence>
<name>A0A151ZRQ8_TIELA</name>
<dbReference type="AlphaFoldDB" id="A0A151ZRQ8"/>
<dbReference type="Pfam" id="PF05669">
    <property type="entry name" value="Med31"/>
    <property type="match status" value="1"/>
</dbReference>
<dbReference type="FunFam" id="1.10.10.1340:FF:000001">
    <property type="entry name" value="Mediator of RNA polymerase II transcription subunit 31"/>
    <property type="match status" value="1"/>
</dbReference>
<evidence type="ECO:0000256" key="7">
    <source>
        <dbReference type="RuleBase" id="RU364129"/>
    </source>
</evidence>
<protein>
    <recommendedName>
        <fullName evidence="7">Mediator of RNA polymerase II transcription subunit 31</fullName>
    </recommendedName>
</protein>
<dbReference type="GO" id="GO:0016592">
    <property type="term" value="C:mediator complex"/>
    <property type="evidence" value="ECO:0007669"/>
    <property type="project" value="InterPro"/>
</dbReference>
<comment type="subcellular location">
    <subcellularLocation>
        <location evidence="1 7">Nucleus</location>
    </subcellularLocation>
</comment>
<keyword evidence="4 7" id="KW-0010">Activator</keyword>
<comment type="subunit">
    <text evidence="7">Component of the Mediator complex.</text>
</comment>
<evidence type="ECO:0000256" key="5">
    <source>
        <dbReference type="ARBA" id="ARBA00023163"/>
    </source>
</evidence>